<dbReference type="EMBL" id="PSQE01000003">
    <property type="protein sequence ID" value="RHN66175.1"/>
    <property type="molecule type" value="Genomic_DNA"/>
</dbReference>
<reference evidence="2" key="1">
    <citation type="journal article" date="2018" name="Nat. Plants">
        <title>Whole-genome landscape of Medicago truncatula symbiotic genes.</title>
        <authorList>
            <person name="Pecrix Y."/>
            <person name="Gamas P."/>
            <person name="Carrere S."/>
        </authorList>
    </citation>
    <scope>NUCLEOTIDE SEQUENCE</scope>
    <source>
        <tissue evidence="2">Leaves</tissue>
    </source>
</reference>
<dbReference type="AlphaFoldDB" id="A0A396IQI6"/>
<name>A0A396IQI6_MEDTR</name>
<dbReference type="Gramene" id="rna14105">
    <property type="protein sequence ID" value="RHN66175.1"/>
    <property type="gene ID" value="gene14105"/>
</dbReference>
<accession>A0A396IQI6</accession>
<dbReference type="Proteomes" id="UP000265566">
    <property type="component" value="Chromosome 3"/>
</dbReference>
<proteinExistence type="predicted"/>
<dbReference type="Pfam" id="PF07127">
    <property type="entry name" value="Nodulin_late"/>
    <property type="match status" value="1"/>
</dbReference>
<gene>
    <name evidence="2" type="ORF">MtrunA17_Chr3g0087951</name>
</gene>
<evidence type="ECO:0000259" key="1">
    <source>
        <dbReference type="Pfam" id="PF07127"/>
    </source>
</evidence>
<sequence length="77" mass="9134">MTTIVNFVCGMIIFLSEFMVATNFKRKQIPFYFFIREFYPCFIDGNCPRNMCKVYQIPKCVGGLCRCIPLRCGRWEK</sequence>
<feature type="domain" description="Late nodulin" evidence="1">
    <location>
        <begin position="1"/>
        <end position="66"/>
    </location>
</feature>
<dbReference type="GO" id="GO:0046872">
    <property type="term" value="F:metal ion binding"/>
    <property type="evidence" value="ECO:0007669"/>
    <property type="project" value="InterPro"/>
</dbReference>
<protein>
    <submittedName>
        <fullName evidence="2">Putative Late nodulin</fullName>
    </submittedName>
</protein>
<evidence type="ECO:0000313" key="2">
    <source>
        <dbReference type="EMBL" id="RHN66175.1"/>
    </source>
</evidence>
<dbReference type="InterPro" id="IPR009810">
    <property type="entry name" value="Nodulin_late_dom"/>
</dbReference>
<organism evidence="2">
    <name type="scientific">Medicago truncatula</name>
    <name type="common">Barrel medic</name>
    <name type="synonym">Medicago tribuloides</name>
    <dbReference type="NCBI Taxonomy" id="3880"/>
    <lineage>
        <taxon>Eukaryota</taxon>
        <taxon>Viridiplantae</taxon>
        <taxon>Streptophyta</taxon>
        <taxon>Embryophyta</taxon>
        <taxon>Tracheophyta</taxon>
        <taxon>Spermatophyta</taxon>
        <taxon>Magnoliopsida</taxon>
        <taxon>eudicotyledons</taxon>
        <taxon>Gunneridae</taxon>
        <taxon>Pentapetalae</taxon>
        <taxon>rosids</taxon>
        <taxon>fabids</taxon>
        <taxon>Fabales</taxon>
        <taxon>Fabaceae</taxon>
        <taxon>Papilionoideae</taxon>
        <taxon>50 kb inversion clade</taxon>
        <taxon>NPAAA clade</taxon>
        <taxon>Hologalegina</taxon>
        <taxon>IRL clade</taxon>
        <taxon>Trifolieae</taxon>
        <taxon>Medicago</taxon>
    </lineage>
</organism>
<comment type="caution">
    <text evidence="2">The sequence shown here is derived from an EMBL/GenBank/DDBJ whole genome shotgun (WGS) entry which is preliminary data.</text>
</comment>